<dbReference type="Proteomes" id="UP000194127">
    <property type="component" value="Unassembled WGS sequence"/>
</dbReference>
<accession>A0A1X6MPX0</accession>
<evidence type="ECO:0000313" key="2">
    <source>
        <dbReference type="Proteomes" id="UP000194127"/>
    </source>
</evidence>
<reference evidence="1 2" key="1">
    <citation type="submission" date="2017-04" db="EMBL/GenBank/DDBJ databases">
        <title>Genome Sequence of the Model Brown-Rot Fungus Postia placenta SB12.</title>
        <authorList>
            <consortium name="DOE Joint Genome Institute"/>
            <person name="Gaskell J."/>
            <person name="Kersten P."/>
            <person name="Larrondo L.F."/>
            <person name="Canessa P."/>
            <person name="Martinez D."/>
            <person name="Hibbett D."/>
            <person name="Schmoll M."/>
            <person name="Kubicek C.P."/>
            <person name="Martinez A.T."/>
            <person name="Yadav J."/>
            <person name="Master E."/>
            <person name="Magnuson J.K."/>
            <person name="James T."/>
            <person name="Yaver D."/>
            <person name="Berka R."/>
            <person name="Labutti K."/>
            <person name="Lipzen A."/>
            <person name="Aerts A."/>
            <person name="Barry K."/>
            <person name="Henrissat B."/>
            <person name="Blanchette R."/>
            <person name="Grigoriev I."/>
            <person name="Cullen D."/>
        </authorList>
    </citation>
    <scope>NUCLEOTIDE SEQUENCE [LARGE SCALE GENOMIC DNA]</scope>
    <source>
        <strain evidence="1 2">MAD-698-R-SB12</strain>
    </source>
</reference>
<protein>
    <submittedName>
        <fullName evidence="1">Uncharacterized protein</fullName>
    </submittedName>
</protein>
<dbReference type="AlphaFoldDB" id="A0A1X6MPX0"/>
<evidence type="ECO:0000313" key="1">
    <source>
        <dbReference type="EMBL" id="OSX58329.1"/>
    </source>
</evidence>
<keyword evidence="2" id="KW-1185">Reference proteome</keyword>
<gene>
    <name evidence="1" type="ORF">POSPLADRAFT_1113294</name>
</gene>
<dbReference type="OrthoDB" id="2753716at2759"/>
<sequence>AYVPSAGTYIALWLDPVRMVEPLRDRALLDTARRLRTGKYIAHVDSVDELPSSSRPWSRCSVRLAGQGMPLLQSVEDGLSGAPITGASRHPIHPSRPQPYLNCYQHAFMDTVVRIPADAMQYDGAAVQSPRKMARHKSYEYVDQVRQKTLLEK</sequence>
<dbReference type="EMBL" id="KZ110605">
    <property type="protein sequence ID" value="OSX58329.1"/>
    <property type="molecule type" value="Genomic_DNA"/>
</dbReference>
<feature type="non-terminal residue" evidence="1">
    <location>
        <position position="153"/>
    </location>
</feature>
<name>A0A1X6MPX0_9APHY</name>
<dbReference type="GeneID" id="36328359"/>
<organism evidence="1 2">
    <name type="scientific">Postia placenta MAD-698-R-SB12</name>
    <dbReference type="NCBI Taxonomy" id="670580"/>
    <lineage>
        <taxon>Eukaryota</taxon>
        <taxon>Fungi</taxon>
        <taxon>Dikarya</taxon>
        <taxon>Basidiomycota</taxon>
        <taxon>Agaricomycotina</taxon>
        <taxon>Agaricomycetes</taxon>
        <taxon>Polyporales</taxon>
        <taxon>Adustoporiaceae</taxon>
        <taxon>Rhodonia</taxon>
    </lineage>
</organism>
<proteinExistence type="predicted"/>
<feature type="non-terminal residue" evidence="1">
    <location>
        <position position="1"/>
    </location>
</feature>
<dbReference type="RefSeq" id="XP_024335123.1">
    <property type="nucleotide sequence ID" value="XM_024483410.1"/>
</dbReference>